<proteinExistence type="predicted"/>
<dbReference type="PANTHER" id="PTHR46889">
    <property type="entry name" value="TRANSPOSASE INSF FOR INSERTION SEQUENCE IS3B-RELATED"/>
    <property type="match status" value="1"/>
</dbReference>
<dbReference type="PROSITE" id="PS50994">
    <property type="entry name" value="INTEGRASE"/>
    <property type="match status" value="1"/>
</dbReference>
<evidence type="ECO:0000313" key="4">
    <source>
        <dbReference type="Proteomes" id="UP001165422"/>
    </source>
</evidence>
<dbReference type="PANTHER" id="PTHR46889:SF7">
    <property type="entry name" value="TRANSPOSASE FOR INSERTION SEQUENCE ELEMENT IS904"/>
    <property type="match status" value="1"/>
</dbReference>
<comment type="caution">
    <text evidence="3">The sequence shown here is derived from an EMBL/GenBank/DDBJ whole genome shotgun (WGS) entry which is preliminary data.</text>
</comment>
<evidence type="ECO:0000313" key="3">
    <source>
        <dbReference type="EMBL" id="MCC9294724.1"/>
    </source>
</evidence>
<comment type="function">
    <text evidence="1">Involved in the transposition of the insertion sequence.</text>
</comment>
<dbReference type="Gene3D" id="3.30.420.10">
    <property type="entry name" value="Ribonuclease H-like superfamily/Ribonuclease H"/>
    <property type="match status" value="1"/>
</dbReference>
<organism evidence="3 4">
    <name type="scientific">Clostridium aromativorans</name>
    <dbReference type="NCBI Taxonomy" id="2836848"/>
    <lineage>
        <taxon>Bacteria</taxon>
        <taxon>Bacillati</taxon>
        <taxon>Bacillota</taxon>
        <taxon>Clostridia</taxon>
        <taxon>Eubacteriales</taxon>
        <taxon>Clostridiaceae</taxon>
        <taxon>Clostridium</taxon>
    </lineage>
</organism>
<dbReference type="InterPro" id="IPR050900">
    <property type="entry name" value="Transposase_IS3/IS150/IS904"/>
</dbReference>
<evidence type="ECO:0000259" key="2">
    <source>
        <dbReference type="PROSITE" id="PS50994"/>
    </source>
</evidence>
<accession>A0ABS8N4J7</accession>
<dbReference type="Pfam" id="PF13333">
    <property type="entry name" value="rve_2"/>
    <property type="match status" value="1"/>
</dbReference>
<feature type="domain" description="Integrase catalytic" evidence="2">
    <location>
        <begin position="104"/>
        <end position="270"/>
    </location>
</feature>
<evidence type="ECO:0000256" key="1">
    <source>
        <dbReference type="ARBA" id="ARBA00002286"/>
    </source>
</evidence>
<name>A0ABS8N4J7_9CLOT</name>
<dbReference type="InterPro" id="IPR048020">
    <property type="entry name" value="Transpos_IS3"/>
</dbReference>
<dbReference type="Proteomes" id="UP001165422">
    <property type="component" value="Unassembled WGS sequence"/>
</dbReference>
<dbReference type="NCBIfam" id="NF033516">
    <property type="entry name" value="transpos_IS3"/>
    <property type="match status" value="1"/>
</dbReference>
<dbReference type="SUPFAM" id="SSF53098">
    <property type="entry name" value="Ribonuclease H-like"/>
    <property type="match status" value="1"/>
</dbReference>
<keyword evidence="4" id="KW-1185">Reference proteome</keyword>
<dbReference type="EMBL" id="JAJJPB010000007">
    <property type="protein sequence ID" value="MCC9294724.1"/>
    <property type="molecule type" value="Genomic_DNA"/>
</dbReference>
<sequence length="275" mass="32550">MCRVLGISRAAYYRHLNRKPSKWEREDKILDKMIYKEYKDSKCRYGAVKILRQLIKKGFKPSLKRVQRRMKKLNIKSVIVKKWRPYCSNKVNAAGKQNLIKEDFEADTINKKWLTDITYIYTLKDRWCYLASVFDCYSAKIVGWYISRDMNADTALKAIKNAIEIQKPDFKSLILHSDLGSQYTSSVVEEYLKSRGIKHSYSKKGYPYDNAPMESFHASLKKEEPRMNKYIDLEDAKISIFEYIEGWYNRKRIHSRIGYITPQECEDIERKKSAA</sequence>
<dbReference type="InterPro" id="IPR036397">
    <property type="entry name" value="RNaseH_sf"/>
</dbReference>
<dbReference type="InterPro" id="IPR001584">
    <property type="entry name" value="Integrase_cat-core"/>
</dbReference>
<dbReference type="Pfam" id="PF00665">
    <property type="entry name" value="rve"/>
    <property type="match status" value="1"/>
</dbReference>
<dbReference type="Pfam" id="PF13276">
    <property type="entry name" value="HTH_21"/>
    <property type="match status" value="1"/>
</dbReference>
<reference evidence="3" key="1">
    <citation type="submission" date="2021-11" db="EMBL/GenBank/DDBJ databases">
        <authorList>
            <person name="Qingchun L."/>
            <person name="Dong Z."/>
            <person name="Zongwei Q."/>
            <person name="Jia Z."/>
            <person name="Duotao L."/>
        </authorList>
    </citation>
    <scope>NUCLEOTIDE SEQUENCE</scope>
    <source>
        <strain evidence="3">WLY-B-L2</strain>
    </source>
</reference>
<protein>
    <submittedName>
        <fullName evidence="3">IS3 family transposase</fullName>
    </submittedName>
</protein>
<gene>
    <name evidence="3" type="ORF">LN736_07625</name>
</gene>
<dbReference type="InterPro" id="IPR012337">
    <property type="entry name" value="RNaseH-like_sf"/>
</dbReference>
<dbReference type="InterPro" id="IPR025948">
    <property type="entry name" value="HTH-like_dom"/>
</dbReference>